<dbReference type="EMBL" id="MN738830">
    <property type="protein sequence ID" value="QHT38423.1"/>
    <property type="molecule type" value="Genomic_DNA"/>
</dbReference>
<dbReference type="AlphaFoldDB" id="A0A6C0FCR7"/>
<evidence type="ECO:0000313" key="1">
    <source>
        <dbReference type="EMBL" id="QHT38423.1"/>
    </source>
</evidence>
<sequence>MSSLSHKIKNIIKNYWHYLLIILMLCGNIYDWANTTELFTQPEDAKLPAPPDIKPEIVKTQESLIKHHMTELKHIVWARLSSGSFPYDSITNNPMYEQLKYILDEGVKPPEKSETPSETTILNNLSSMVMAILHLLSYTEDYILTFDSLLEGTPPRES</sequence>
<organism evidence="1">
    <name type="scientific">viral metagenome</name>
    <dbReference type="NCBI Taxonomy" id="1070528"/>
    <lineage>
        <taxon>unclassified sequences</taxon>
        <taxon>metagenomes</taxon>
        <taxon>organismal metagenomes</taxon>
    </lineage>
</organism>
<accession>A0A6C0FCR7</accession>
<proteinExistence type="predicted"/>
<protein>
    <submittedName>
        <fullName evidence="1">Uncharacterized protein</fullName>
    </submittedName>
</protein>
<reference evidence="1" key="1">
    <citation type="journal article" date="2020" name="Nature">
        <title>Giant virus diversity and host interactions through global metagenomics.</title>
        <authorList>
            <person name="Schulz F."/>
            <person name="Roux S."/>
            <person name="Paez-Espino D."/>
            <person name="Jungbluth S."/>
            <person name="Walsh D.A."/>
            <person name="Denef V.J."/>
            <person name="McMahon K.D."/>
            <person name="Konstantinidis K.T."/>
            <person name="Eloe-Fadrosh E.A."/>
            <person name="Kyrpides N.C."/>
            <person name="Woyke T."/>
        </authorList>
    </citation>
    <scope>NUCLEOTIDE SEQUENCE</scope>
    <source>
        <strain evidence="1">GVMAG-S-ERX556101-89</strain>
    </source>
</reference>
<name>A0A6C0FCR7_9ZZZZ</name>